<keyword evidence="8 12" id="KW-0472">Membrane</keyword>
<dbReference type="PROSITE" id="PS00409">
    <property type="entry name" value="PROKAR_NTER_METHYL"/>
    <property type="match status" value="1"/>
</dbReference>
<keyword evidence="6 12" id="KW-0812">Transmembrane</keyword>
<evidence type="ECO:0000313" key="14">
    <source>
        <dbReference type="EMBL" id="MEX6500758.1"/>
    </source>
</evidence>
<dbReference type="Pfam" id="PF07963">
    <property type="entry name" value="N_methyl"/>
    <property type="match status" value="1"/>
</dbReference>
<evidence type="ECO:0000256" key="3">
    <source>
        <dbReference type="ARBA" id="ARBA00022475"/>
    </source>
</evidence>
<comment type="similarity">
    <text evidence="9">Belongs to the GSP H family.</text>
</comment>
<feature type="region of interest" description="Disordered" evidence="11">
    <location>
        <begin position="148"/>
        <end position="176"/>
    </location>
</feature>
<evidence type="ECO:0000256" key="2">
    <source>
        <dbReference type="ARBA" id="ARBA00021549"/>
    </source>
</evidence>
<proteinExistence type="inferred from homology"/>
<dbReference type="InterPro" id="IPR022346">
    <property type="entry name" value="T2SS_GspH"/>
</dbReference>
<gene>
    <name evidence="14" type="ORF">AB5S05_01680</name>
</gene>
<comment type="caution">
    <text evidence="14">The sequence shown here is derived from an EMBL/GenBank/DDBJ whole genome shotgun (WGS) entry which is preliminary data.</text>
</comment>
<evidence type="ECO:0000256" key="5">
    <source>
        <dbReference type="ARBA" id="ARBA00022519"/>
    </source>
</evidence>
<evidence type="ECO:0000256" key="12">
    <source>
        <dbReference type="SAM" id="Phobius"/>
    </source>
</evidence>
<feature type="transmembrane region" description="Helical" evidence="12">
    <location>
        <begin position="12"/>
        <end position="35"/>
    </location>
</feature>
<dbReference type="InterPro" id="IPR012902">
    <property type="entry name" value="N_methyl_site"/>
</dbReference>
<evidence type="ECO:0000256" key="8">
    <source>
        <dbReference type="ARBA" id="ARBA00023136"/>
    </source>
</evidence>
<evidence type="ECO:0000313" key="15">
    <source>
        <dbReference type="Proteomes" id="UP001560296"/>
    </source>
</evidence>
<dbReference type="RefSeq" id="WP_369285676.1">
    <property type="nucleotide sequence ID" value="NZ_JBFTEG010000001.1"/>
</dbReference>
<dbReference type="Proteomes" id="UP001560296">
    <property type="component" value="Unassembled WGS sequence"/>
</dbReference>
<comment type="subcellular location">
    <subcellularLocation>
        <location evidence="1">Cell inner membrane</location>
        <topology evidence="1">Single-pass membrane protein</topology>
    </subcellularLocation>
</comment>
<feature type="compositionally biased region" description="Basic and acidic residues" evidence="11">
    <location>
        <begin position="159"/>
        <end position="169"/>
    </location>
</feature>
<evidence type="ECO:0000256" key="9">
    <source>
        <dbReference type="ARBA" id="ARBA00025772"/>
    </source>
</evidence>
<keyword evidence="5" id="KW-0997">Cell inner membrane</keyword>
<evidence type="ECO:0000256" key="11">
    <source>
        <dbReference type="SAM" id="MobiDB-lite"/>
    </source>
</evidence>
<dbReference type="SUPFAM" id="SSF54523">
    <property type="entry name" value="Pili subunits"/>
    <property type="match status" value="1"/>
</dbReference>
<reference evidence="14 15" key="1">
    <citation type="submission" date="2024-07" db="EMBL/GenBank/DDBJ databases">
        <authorList>
            <person name="Li M."/>
        </authorList>
    </citation>
    <scope>NUCLEOTIDE SEQUENCE [LARGE SCALE GENOMIC DNA]</scope>
    <source>
        <strain evidence="14 15">25A3E</strain>
    </source>
</reference>
<keyword evidence="15" id="KW-1185">Reference proteome</keyword>
<keyword evidence="4" id="KW-0488">Methylation</keyword>
<accession>A0ABV3YN65</accession>
<dbReference type="Gene3D" id="3.55.40.10">
    <property type="entry name" value="minor pseudopilin epsh domain"/>
    <property type="match status" value="1"/>
</dbReference>
<evidence type="ECO:0000256" key="6">
    <source>
        <dbReference type="ARBA" id="ARBA00022692"/>
    </source>
</evidence>
<feature type="domain" description="General secretion pathway GspH" evidence="13">
    <location>
        <begin position="48"/>
        <end position="144"/>
    </location>
</feature>
<sequence>MCTAGIDRRRGFTLLELLVVLVIASLAVSLVGPAFQRFLPGLTLEVESRKLESLLRHARSQAILSGTRVAISQDVDSGGLLLSYRDEPYRLPERFSLQLQGGPGGGEPFVSGAQILFYPRGDSSGGSLSLSLELGRSEDIAVDWLSGRVRRVSPDESEDPPRQRARQQEDEGEADE</sequence>
<dbReference type="EMBL" id="JBFTEG010000001">
    <property type="protein sequence ID" value="MEX6500758.1"/>
    <property type="molecule type" value="Genomic_DNA"/>
</dbReference>
<evidence type="ECO:0000256" key="10">
    <source>
        <dbReference type="ARBA" id="ARBA00030775"/>
    </source>
</evidence>
<keyword evidence="3" id="KW-1003">Cell membrane</keyword>
<evidence type="ECO:0000256" key="4">
    <source>
        <dbReference type="ARBA" id="ARBA00022481"/>
    </source>
</evidence>
<protein>
    <recommendedName>
        <fullName evidence="2">Type II secretion system protein H</fullName>
    </recommendedName>
    <alternativeName>
        <fullName evidence="10">General secretion pathway protein H</fullName>
    </alternativeName>
</protein>
<dbReference type="Pfam" id="PF12019">
    <property type="entry name" value="GspH"/>
    <property type="match status" value="1"/>
</dbReference>
<organism evidence="14 15">
    <name type="scientific">Pseudomonas zhanjiangensis</name>
    <dbReference type="NCBI Taxonomy" id="3239015"/>
    <lineage>
        <taxon>Bacteria</taxon>
        <taxon>Pseudomonadati</taxon>
        <taxon>Pseudomonadota</taxon>
        <taxon>Gammaproteobacteria</taxon>
        <taxon>Pseudomonadales</taxon>
        <taxon>Pseudomonadaceae</taxon>
        <taxon>Pseudomonas</taxon>
    </lineage>
</organism>
<dbReference type="NCBIfam" id="TIGR02532">
    <property type="entry name" value="IV_pilin_GFxxxE"/>
    <property type="match status" value="1"/>
</dbReference>
<keyword evidence="7 12" id="KW-1133">Transmembrane helix</keyword>
<name>A0ABV3YN65_9PSED</name>
<evidence type="ECO:0000256" key="1">
    <source>
        <dbReference type="ARBA" id="ARBA00004377"/>
    </source>
</evidence>
<dbReference type="InterPro" id="IPR045584">
    <property type="entry name" value="Pilin-like"/>
</dbReference>
<evidence type="ECO:0000259" key="13">
    <source>
        <dbReference type="Pfam" id="PF12019"/>
    </source>
</evidence>
<evidence type="ECO:0000256" key="7">
    <source>
        <dbReference type="ARBA" id="ARBA00022989"/>
    </source>
</evidence>